<evidence type="ECO:0000313" key="2">
    <source>
        <dbReference type="EMBL" id="MER6266519.1"/>
    </source>
</evidence>
<dbReference type="Proteomes" id="UP001490365">
    <property type="component" value="Unassembled WGS sequence"/>
</dbReference>
<reference evidence="2 3" key="1">
    <citation type="submission" date="2024-06" db="EMBL/GenBank/DDBJ databases">
        <title>The Natural Products Discovery Center: Release of the First 8490 Sequenced Strains for Exploring Actinobacteria Biosynthetic Diversity.</title>
        <authorList>
            <person name="Kalkreuter E."/>
            <person name="Kautsar S.A."/>
            <person name="Yang D."/>
            <person name="Bader C.D."/>
            <person name="Teijaro C.N."/>
            <person name="Fluegel L."/>
            <person name="Davis C.M."/>
            <person name="Simpson J.R."/>
            <person name="Lauterbach L."/>
            <person name="Steele A.D."/>
            <person name="Gui C."/>
            <person name="Meng S."/>
            <person name="Li G."/>
            <person name="Viehrig K."/>
            <person name="Ye F."/>
            <person name="Su P."/>
            <person name="Kiefer A.F."/>
            <person name="Nichols A."/>
            <person name="Cepeda A.J."/>
            <person name="Yan W."/>
            <person name="Fan B."/>
            <person name="Jiang Y."/>
            <person name="Adhikari A."/>
            <person name="Zheng C.-J."/>
            <person name="Schuster L."/>
            <person name="Cowan T.M."/>
            <person name="Smanski M.J."/>
            <person name="Chevrette M.G."/>
            <person name="De Carvalho L.P.S."/>
            <person name="Shen B."/>
        </authorList>
    </citation>
    <scope>NUCLEOTIDE SEQUENCE [LARGE SCALE GENOMIC DNA]</scope>
    <source>
        <strain evidence="2 3">NPDC001694</strain>
    </source>
</reference>
<protein>
    <submittedName>
        <fullName evidence="2">Uncharacterized protein</fullName>
    </submittedName>
</protein>
<organism evidence="2 3">
    <name type="scientific">Streptomyces sp. 900105755</name>
    <dbReference type="NCBI Taxonomy" id="3154389"/>
    <lineage>
        <taxon>Bacteria</taxon>
        <taxon>Bacillati</taxon>
        <taxon>Actinomycetota</taxon>
        <taxon>Actinomycetes</taxon>
        <taxon>Kitasatosporales</taxon>
        <taxon>Streptomycetaceae</taxon>
        <taxon>Streptomyces</taxon>
    </lineage>
</organism>
<evidence type="ECO:0000313" key="3">
    <source>
        <dbReference type="Proteomes" id="UP001490365"/>
    </source>
</evidence>
<comment type="caution">
    <text evidence="2">The sequence shown here is derived from an EMBL/GenBank/DDBJ whole genome shotgun (WGS) entry which is preliminary data.</text>
</comment>
<accession>A0ABV1TA42</accession>
<feature type="region of interest" description="Disordered" evidence="1">
    <location>
        <begin position="1"/>
        <end position="78"/>
    </location>
</feature>
<dbReference type="RefSeq" id="WP_351955205.1">
    <property type="nucleotide sequence ID" value="NZ_JBEOZM010000002.1"/>
</dbReference>
<gene>
    <name evidence="2" type="ORF">ABT211_04330</name>
</gene>
<evidence type="ECO:0000256" key="1">
    <source>
        <dbReference type="SAM" id="MobiDB-lite"/>
    </source>
</evidence>
<proteinExistence type="predicted"/>
<feature type="compositionally biased region" description="Basic and acidic residues" evidence="1">
    <location>
        <begin position="1"/>
        <end position="15"/>
    </location>
</feature>
<keyword evidence="3" id="KW-1185">Reference proteome</keyword>
<name>A0ABV1TA42_9ACTN</name>
<feature type="compositionally biased region" description="Basic and acidic residues" evidence="1">
    <location>
        <begin position="30"/>
        <end position="45"/>
    </location>
</feature>
<dbReference type="EMBL" id="JBEOZM010000002">
    <property type="protein sequence ID" value="MER6266519.1"/>
    <property type="molecule type" value="Genomic_DNA"/>
</dbReference>
<sequence length="78" mass="8108">MGEKQEGKPVPRDLPDQQAGSGQDPWEAADSARPEDRGDGDRPEPDLPDPDEAGAGPDGTPRSGSVHPESPVPDEPSA</sequence>